<name>A0A0F9AQ73_9ZZZZ</name>
<protein>
    <submittedName>
        <fullName evidence="1">Uncharacterized protein</fullName>
    </submittedName>
</protein>
<evidence type="ECO:0000313" key="1">
    <source>
        <dbReference type="EMBL" id="KKL11600.1"/>
    </source>
</evidence>
<comment type="caution">
    <text evidence="1">The sequence shown here is derived from an EMBL/GenBank/DDBJ whole genome shotgun (WGS) entry which is preliminary data.</text>
</comment>
<accession>A0A0F9AQ73</accession>
<proteinExistence type="predicted"/>
<dbReference type="AlphaFoldDB" id="A0A0F9AQ73"/>
<organism evidence="1">
    <name type="scientific">marine sediment metagenome</name>
    <dbReference type="NCBI Taxonomy" id="412755"/>
    <lineage>
        <taxon>unclassified sequences</taxon>
        <taxon>metagenomes</taxon>
        <taxon>ecological metagenomes</taxon>
    </lineage>
</organism>
<sequence length="44" mass="4803">MFLKVLELAVKYFNRPPFELGIAAVASGKGSVRRIEILFGGSYG</sequence>
<dbReference type="EMBL" id="LAZR01041584">
    <property type="protein sequence ID" value="KKL11600.1"/>
    <property type="molecule type" value="Genomic_DNA"/>
</dbReference>
<gene>
    <name evidence="1" type="ORF">LCGC14_2544160</name>
</gene>
<feature type="non-terminal residue" evidence="1">
    <location>
        <position position="44"/>
    </location>
</feature>
<reference evidence="1" key="1">
    <citation type="journal article" date="2015" name="Nature">
        <title>Complex archaea that bridge the gap between prokaryotes and eukaryotes.</title>
        <authorList>
            <person name="Spang A."/>
            <person name="Saw J.H."/>
            <person name="Jorgensen S.L."/>
            <person name="Zaremba-Niedzwiedzka K."/>
            <person name="Martijn J."/>
            <person name="Lind A.E."/>
            <person name="van Eijk R."/>
            <person name="Schleper C."/>
            <person name="Guy L."/>
            <person name="Ettema T.J."/>
        </authorList>
    </citation>
    <scope>NUCLEOTIDE SEQUENCE</scope>
</reference>